<proteinExistence type="predicted"/>
<dbReference type="Proteomes" id="UP000030663">
    <property type="component" value="Unassembled WGS sequence"/>
</dbReference>
<dbReference type="EMBL" id="JH658646">
    <property type="protein sequence ID" value="EXK77065.1"/>
    <property type="molecule type" value="Genomic_DNA"/>
</dbReference>
<dbReference type="OrthoDB" id="5083424at2759"/>
<reference evidence="1 2" key="1">
    <citation type="submission" date="2011-11" db="EMBL/GenBank/DDBJ databases">
        <title>The Genome Sequence of Fusarium oxysporum PHW815.</title>
        <authorList>
            <consortium name="The Broad Institute Genome Sequencing Platform"/>
            <person name="Ma L.-J."/>
            <person name="Gale L.R."/>
            <person name="Schwartz D.C."/>
            <person name="Zhou S."/>
            <person name="Corby-Kistler H."/>
            <person name="Young S.K."/>
            <person name="Zeng Q."/>
            <person name="Gargeya S."/>
            <person name="Fitzgerald M."/>
            <person name="Haas B."/>
            <person name="Abouelleil A."/>
            <person name="Alvarado L."/>
            <person name="Arachchi H.M."/>
            <person name="Berlin A."/>
            <person name="Brown A."/>
            <person name="Chapman S.B."/>
            <person name="Chen Z."/>
            <person name="Dunbar C."/>
            <person name="Freedman E."/>
            <person name="Gearin G."/>
            <person name="Goldberg J."/>
            <person name="Griggs A."/>
            <person name="Gujja S."/>
            <person name="Heiman D."/>
            <person name="Howarth C."/>
            <person name="Larson L."/>
            <person name="Lui A."/>
            <person name="MacDonald P.J.P."/>
            <person name="Montmayeur A."/>
            <person name="Murphy C."/>
            <person name="Neiman D."/>
            <person name="Pearson M."/>
            <person name="Priest M."/>
            <person name="Roberts A."/>
            <person name="Saif S."/>
            <person name="Shea T."/>
            <person name="Shenoy N."/>
            <person name="Sisk P."/>
            <person name="Stolte C."/>
            <person name="Sykes S."/>
            <person name="Wortman J."/>
            <person name="Nusbaum C."/>
            <person name="Birren B."/>
        </authorList>
    </citation>
    <scope>NUCLEOTIDE SEQUENCE [LARGE SCALE GENOMIC DNA]</scope>
    <source>
        <strain evidence="1 2">54005</strain>
    </source>
</reference>
<accession>X0B4J7</accession>
<sequence>MIDEMCKRYFQQMAETPFGHILQWRLYLFAASKTNRTEHQARWSLDKETINCRGTELHMEHVSQLIVSEFRQAHSLLYEELLFGMEDIAPIEAWRLHDDLDLDDYGASWLTDERNREILAGTHDALLRQIEGRADLRQVLVRPDQNGGVRLCPKAIAVYEAHVQEFLKRILTPISVPSGRPLRSPELLSKSSTHVTDPPW</sequence>
<dbReference type="HOGENOM" id="CLU_055670_0_0_1"/>
<gene>
    <name evidence="1" type="ORF">FOQG_18213</name>
</gene>
<protein>
    <submittedName>
        <fullName evidence="1">Uncharacterized protein</fullName>
    </submittedName>
</protein>
<name>X0B4J7_FUSOX</name>
<organism evidence="1 2">
    <name type="scientific">Fusarium oxysporum f. sp. raphani 54005</name>
    <dbReference type="NCBI Taxonomy" id="1089458"/>
    <lineage>
        <taxon>Eukaryota</taxon>
        <taxon>Fungi</taxon>
        <taxon>Dikarya</taxon>
        <taxon>Ascomycota</taxon>
        <taxon>Pezizomycotina</taxon>
        <taxon>Sordariomycetes</taxon>
        <taxon>Hypocreomycetidae</taxon>
        <taxon>Hypocreales</taxon>
        <taxon>Nectriaceae</taxon>
        <taxon>Fusarium</taxon>
        <taxon>Fusarium oxysporum species complex</taxon>
    </lineage>
</organism>
<evidence type="ECO:0000313" key="2">
    <source>
        <dbReference type="Proteomes" id="UP000030663"/>
    </source>
</evidence>
<dbReference type="AlphaFoldDB" id="X0B4J7"/>
<keyword evidence="2" id="KW-1185">Reference proteome</keyword>
<evidence type="ECO:0000313" key="1">
    <source>
        <dbReference type="EMBL" id="EXK77065.1"/>
    </source>
</evidence>